<dbReference type="EMBL" id="BK014839">
    <property type="protein sequence ID" value="DAD78210.1"/>
    <property type="molecule type" value="Genomic_DNA"/>
</dbReference>
<name>A0A8S5M7L7_9CAUD</name>
<organism evidence="1">
    <name type="scientific">Siphoviridae sp. ctrgt10</name>
    <dbReference type="NCBI Taxonomy" id="2826479"/>
    <lineage>
        <taxon>Viruses</taxon>
        <taxon>Duplodnaviria</taxon>
        <taxon>Heunggongvirae</taxon>
        <taxon>Uroviricota</taxon>
        <taxon>Caudoviricetes</taxon>
    </lineage>
</organism>
<sequence length="200" mass="22466">MIKIIEQGQKTFTRTCDRCGCKFQYDLSDLSGSDYISCPCCNTTLTHIGPHAKKVGPNDTDLSKSNKIDWIDAGKINVDDIKKHTTTTPYKVEVGDGGYNFGTTTGQYINPNTTITIGDINKPGSDSVMGEVDPNIKIYANKLPDDIVDDKYNNISMSLPDDVQDNCCYESDNYKAWYEKWCKEIKENAPIECKNEKYNN</sequence>
<proteinExistence type="predicted"/>
<reference evidence="1" key="1">
    <citation type="journal article" date="2021" name="Proc. Natl. Acad. Sci. U.S.A.">
        <title>A Catalog of Tens of Thousands of Viruses from Human Metagenomes Reveals Hidden Associations with Chronic Diseases.</title>
        <authorList>
            <person name="Tisza M.J."/>
            <person name="Buck C.B."/>
        </authorList>
    </citation>
    <scope>NUCLEOTIDE SEQUENCE</scope>
    <source>
        <strain evidence="1">Ctrgt10</strain>
    </source>
</reference>
<protein>
    <submittedName>
        <fullName evidence="1">Zinc-ribbon domain protein</fullName>
    </submittedName>
</protein>
<evidence type="ECO:0000313" key="1">
    <source>
        <dbReference type="EMBL" id="DAD78210.1"/>
    </source>
</evidence>
<accession>A0A8S5M7L7</accession>